<organism evidence="1">
    <name type="scientific">Brassica cretica</name>
    <name type="common">Mustard</name>
    <dbReference type="NCBI Taxonomy" id="69181"/>
    <lineage>
        <taxon>Eukaryota</taxon>
        <taxon>Viridiplantae</taxon>
        <taxon>Streptophyta</taxon>
        <taxon>Embryophyta</taxon>
        <taxon>Tracheophyta</taxon>
        <taxon>Spermatophyta</taxon>
        <taxon>Magnoliopsida</taxon>
        <taxon>eudicotyledons</taxon>
        <taxon>Gunneridae</taxon>
        <taxon>Pentapetalae</taxon>
        <taxon>rosids</taxon>
        <taxon>malvids</taxon>
        <taxon>Brassicales</taxon>
        <taxon>Brassicaceae</taxon>
        <taxon>Brassiceae</taxon>
        <taxon>Brassica</taxon>
    </lineage>
</organism>
<sequence>MFSFSSGLNQISKVKLKDLFLEHVVATVSLAAATVTMVKRKNPRKTSLHEDRRWLCSIDRRSITSIYRSPLNCVDRQSFKSIDRHLTVLIDTHIIGLYVKKKQIRVDDSSANRLMRPTRYREEDEFARGSTMAVQHRSTEHH</sequence>
<evidence type="ECO:0000313" key="1">
    <source>
        <dbReference type="EMBL" id="KAF2563484.1"/>
    </source>
</evidence>
<dbReference type="EMBL" id="QGKY02001250">
    <property type="protein sequence ID" value="KAF2563484.1"/>
    <property type="molecule type" value="Genomic_DNA"/>
</dbReference>
<protein>
    <submittedName>
        <fullName evidence="1">Uncharacterized protein</fullName>
    </submittedName>
</protein>
<comment type="caution">
    <text evidence="1">The sequence shown here is derived from an EMBL/GenBank/DDBJ whole genome shotgun (WGS) entry which is preliminary data.</text>
</comment>
<accession>A0A8S9I059</accession>
<proteinExistence type="predicted"/>
<reference evidence="1" key="1">
    <citation type="submission" date="2019-12" db="EMBL/GenBank/DDBJ databases">
        <title>Genome sequencing and annotation of Brassica cretica.</title>
        <authorList>
            <person name="Studholme D.J."/>
            <person name="Sarris P.F."/>
        </authorList>
    </citation>
    <scope>NUCLEOTIDE SEQUENCE</scope>
    <source>
        <strain evidence="1">PFS-102/07</strain>
        <tissue evidence="1">Leaf</tissue>
    </source>
</reference>
<dbReference type="AlphaFoldDB" id="A0A8S9I059"/>
<name>A0A8S9I059_BRACR</name>
<gene>
    <name evidence="1" type="ORF">F2Q70_00015471</name>
</gene>